<comment type="caution">
    <text evidence="1">The sequence shown here is derived from an EMBL/GenBank/DDBJ whole genome shotgun (WGS) entry which is preliminary data.</text>
</comment>
<evidence type="ECO:0000313" key="1">
    <source>
        <dbReference type="EMBL" id="KAI6082360.1"/>
    </source>
</evidence>
<name>A0ACC0CPS8_9PEZI</name>
<proteinExistence type="predicted"/>
<sequence>MDLPPTPDGLTNRWNLGLPWGNCYNPRCHVRNNLLKCSGCHVALYCSVAHQKAHRSVHKSTCNIVKSAREDLDREMEALDAQSIHILESDTPLRLEVPPGFWLRKPVRAYLQRRLNLMDAMLNFRTGDAVEIALTQSLRLLRLDHGDRLGFRSRVPGLYIRLGKDAEAWDFIKWYATTGSARDYAWDDTRAPFLNLRDQDIFEPFDGYADKLVDLDFLVCMTNIKIRLMLDLQMLERESQKPENAGAGYDRRMEWVREDAMCNTLYRRRDVVERQDGWAGLIADQRDQVEKMIKRVDARNKHYWPALWDPDRWAAAYPAPYTFGSPEEVNFVFRDTWYTWSECLVALDVVKQYIKK</sequence>
<dbReference type="Proteomes" id="UP001497680">
    <property type="component" value="Unassembled WGS sequence"/>
</dbReference>
<protein>
    <submittedName>
        <fullName evidence="1">Uncharacterized protein</fullName>
    </submittedName>
</protein>
<gene>
    <name evidence="1" type="ORF">F4821DRAFT_215783</name>
</gene>
<accession>A0ACC0CPS8</accession>
<dbReference type="EMBL" id="MU394372">
    <property type="protein sequence ID" value="KAI6082360.1"/>
    <property type="molecule type" value="Genomic_DNA"/>
</dbReference>
<reference evidence="1 2" key="1">
    <citation type="journal article" date="2022" name="New Phytol.">
        <title>Ecological generalism drives hyperdiversity of secondary metabolite gene clusters in xylarialean endophytes.</title>
        <authorList>
            <person name="Franco M.E.E."/>
            <person name="Wisecaver J.H."/>
            <person name="Arnold A.E."/>
            <person name="Ju Y.M."/>
            <person name="Slot J.C."/>
            <person name="Ahrendt S."/>
            <person name="Moore L.P."/>
            <person name="Eastman K.E."/>
            <person name="Scott K."/>
            <person name="Konkel Z."/>
            <person name="Mondo S.J."/>
            <person name="Kuo A."/>
            <person name="Hayes R.D."/>
            <person name="Haridas S."/>
            <person name="Andreopoulos B."/>
            <person name="Riley R."/>
            <person name="LaButti K."/>
            <person name="Pangilinan J."/>
            <person name="Lipzen A."/>
            <person name="Amirebrahimi M."/>
            <person name="Yan J."/>
            <person name="Adam C."/>
            <person name="Keymanesh K."/>
            <person name="Ng V."/>
            <person name="Louie K."/>
            <person name="Northen T."/>
            <person name="Drula E."/>
            <person name="Henrissat B."/>
            <person name="Hsieh H.M."/>
            <person name="Youens-Clark K."/>
            <person name="Lutzoni F."/>
            <person name="Miadlikowska J."/>
            <person name="Eastwood D.C."/>
            <person name="Hamelin R.C."/>
            <person name="Grigoriev I.V."/>
            <person name="U'Ren J.M."/>
        </authorList>
    </citation>
    <scope>NUCLEOTIDE SEQUENCE [LARGE SCALE GENOMIC DNA]</scope>
    <source>
        <strain evidence="1 2">ER1909</strain>
    </source>
</reference>
<evidence type="ECO:0000313" key="2">
    <source>
        <dbReference type="Proteomes" id="UP001497680"/>
    </source>
</evidence>
<organism evidence="1 2">
    <name type="scientific">Hypoxylon rubiginosum</name>
    <dbReference type="NCBI Taxonomy" id="110542"/>
    <lineage>
        <taxon>Eukaryota</taxon>
        <taxon>Fungi</taxon>
        <taxon>Dikarya</taxon>
        <taxon>Ascomycota</taxon>
        <taxon>Pezizomycotina</taxon>
        <taxon>Sordariomycetes</taxon>
        <taxon>Xylariomycetidae</taxon>
        <taxon>Xylariales</taxon>
        <taxon>Hypoxylaceae</taxon>
        <taxon>Hypoxylon</taxon>
    </lineage>
</organism>
<keyword evidence="2" id="KW-1185">Reference proteome</keyword>